<proteinExistence type="predicted"/>
<protein>
    <submittedName>
        <fullName evidence="2">Probable transmembrane protein</fullName>
    </submittedName>
</protein>
<accession>A0A238H9G0</accession>
<keyword evidence="1 2" id="KW-0812">Transmembrane</keyword>
<dbReference type="Gene3D" id="3.40.30.10">
    <property type="entry name" value="Glutaredoxin"/>
    <property type="match status" value="1"/>
</dbReference>
<feature type="transmembrane region" description="Helical" evidence="1">
    <location>
        <begin position="59"/>
        <end position="82"/>
    </location>
</feature>
<organism evidence="2 3">
    <name type="scientific">Burkholderia singularis</name>
    <dbReference type="NCBI Taxonomy" id="1503053"/>
    <lineage>
        <taxon>Bacteria</taxon>
        <taxon>Pseudomonadati</taxon>
        <taxon>Pseudomonadota</taxon>
        <taxon>Betaproteobacteria</taxon>
        <taxon>Burkholderiales</taxon>
        <taxon>Burkholderiaceae</taxon>
        <taxon>Burkholderia</taxon>
        <taxon>pseudomallei group</taxon>
    </lineage>
</organism>
<evidence type="ECO:0000313" key="3">
    <source>
        <dbReference type="Proteomes" id="UP000198460"/>
    </source>
</evidence>
<dbReference type="EMBL" id="FXAN01000083">
    <property type="protein sequence ID" value="SMG01858.1"/>
    <property type="molecule type" value="Genomic_DNA"/>
</dbReference>
<evidence type="ECO:0000256" key="1">
    <source>
        <dbReference type="SAM" id="Phobius"/>
    </source>
</evidence>
<dbReference type="InterPro" id="IPR036249">
    <property type="entry name" value="Thioredoxin-like_sf"/>
</dbReference>
<dbReference type="AlphaFoldDB" id="A0A238H9G0"/>
<reference evidence="2 3" key="1">
    <citation type="submission" date="2017-04" db="EMBL/GenBank/DDBJ databases">
        <authorList>
            <person name="Afonso C.L."/>
            <person name="Miller P.J."/>
            <person name="Scott M.A."/>
            <person name="Spackman E."/>
            <person name="Goraichik I."/>
            <person name="Dimitrov K.M."/>
            <person name="Suarez D.L."/>
            <person name="Swayne D.E."/>
        </authorList>
    </citation>
    <scope>NUCLEOTIDE SEQUENCE [LARGE SCALE GENOMIC DNA]</scope>
    <source>
        <strain evidence="2">LMG 28154</strain>
    </source>
</reference>
<dbReference type="Proteomes" id="UP000198460">
    <property type="component" value="Unassembled WGS sequence"/>
</dbReference>
<sequence length="244" mass="27076">MDDPARCGRTGRLAWRGAAFRFQCFKRFMNMHSSRPTQQSADAPRTASAQRGSWQRGRWVLLALALVCAAPVIASYFTYYVIKPNGGSTNYGTLIEPQRPIPPELTVVDEAGRTVPLASLRGVWLFVMEDSGACDAACAKKLYFMRQVRATQAGERQRITMVWLKSDAAAVPATIERAYPDTRKLRADPAAVAAWLPADAGTRVTDHIYIVDPSGNLMMRFPKDPDPSKIKRDVTKLLKWSSIG</sequence>
<evidence type="ECO:0000313" key="2">
    <source>
        <dbReference type="EMBL" id="SMG01858.1"/>
    </source>
</evidence>
<keyword evidence="1" id="KW-1133">Transmembrane helix</keyword>
<keyword evidence="1" id="KW-0472">Membrane</keyword>
<dbReference type="SUPFAM" id="SSF52833">
    <property type="entry name" value="Thioredoxin-like"/>
    <property type="match status" value="1"/>
</dbReference>
<gene>
    <name evidence="2" type="ORF">BSIN_0758</name>
</gene>
<name>A0A238H9G0_9BURK</name>